<sequence length="501" mass="57408">MEECEARNGARESYKSWVMREEIFWRQKSKELWLKENNNTRFFHRMANAHSRRNWLSKVKVNGCWHSEENDLKNSVVGAFQKLYSEEEGWRPSIDELSFMGLDSSEAEGLENPFSEEEVFATLSDLGKEKAPGPDGFTMAFWFFWWDVVKVPKKGGAEDLKDFRPISLVGSLYKLLAKVLANRIKKVEKQSKSSRGLRQGDPLSPYLFVIVMEVFSCLLRRAISGGLLSGWRVRGRGGEGILISHLLFADDTLVFCEESQDQLTHLSLFFMWFEACSGLKVNLEKSEFIPVGRVNDIEDLALELGCKVGGLPSCYLGLPLGHPSNQRKVRLGLEKIQRHFLWRGGALEQRPHLVRWNLVCLERKKCGLGVRNLALMNKALLGKWNWRFAIESEALWKQAISHKYGVEEGGWCTKAVSRRHGVGLWKAIRKEWLGMYSSLAYRMGSDRRVRFWKDKWCGNEPLCESFPSLFVISLAKDVWVSDVWNPDGVGDGWTPLFLKGA</sequence>
<dbReference type="Proteomes" id="UP000288805">
    <property type="component" value="Unassembled WGS sequence"/>
</dbReference>
<dbReference type="AlphaFoldDB" id="A0A438IU06"/>
<dbReference type="SUPFAM" id="SSF56672">
    <property type="entry name" value="DNA/RNA polymerases"/>
    <property type="match status" value="1"/>
</dbReference>
<dbReference type="PROSITE" id="PS50878">
    <property type="entry name" value="RT_POL"/>
    <property type="match status" value="1"/>
</dbReference>
<gene>
    <name evidence="2" type="primary">VvCHDp000001_571</name>
    <name evidence="2" type="ORF">CK203_026637</name>
</gene>
<evidence type="ECO:0000259" key="1">
    <source>
        <dbReference type="PROSITE" id="PS50878"/>
    </source>
</evidence>
<reference evidence="2 3" key="1">
    <citation type="journal article" date="2018" name="PLoS Genet.">
        <title>Population sequencing reveals clonal diversity and ancestral inbreeding in the grapevine cultivar Chardonnay.</title>
        <authorList>
            <person name="Roach M.J."/>
            <person name="Johnson D.L."/>
            <person name="Bohlmann J."/>
            <person name="van Vuuren H.J."/>
            <person name="Jones S.J."/>
            <person name="Pretorius I.S."/>
            <person name="Schmidt S.A."/>
            <person name="Borneman A.R."/>
        </authorList>
    </citation>
    <scope>NUCLEOTIDE SEQUENCE [LARGE SCALE GENOMIC DNA]</scope>
    <source>
        <strain evidence="3">cv. Chardonnay</strain>
        <tissue evidence="2">Leaf</tissue>
    </source>
</reference>
<dbReference type="PANTHER" id="PTHR46890:SF1">
    <property type="entry name" value="REVERSE TRANSCRIPTASE DOMAIN-CONTAINING PROTEIN"/>
    <property type="match status" value="1"/>
</dbReference>
<dbReference type="InterPro" id="IPR043502">
    <property type="entry name" value="DNA/RNA_pol_sf"/>
</dbReference>
<comment type="caution">
    <text evidence="2">The sequence shown here is derived from an EMBL/GenBank/DDBJ whole genome shotgun (WGS) entry which is preliminary data.</text>
</comment>
<organism evidence="2 3">
    <name type="scientific">Vitis vinifera</name>
    <name type="common">Grape</name>
    <dbReference type="NCBI Taxonomy" id="29760"/>
    <lineage>
        <taxon>Eukaryota</taxon>
        <taxon>Viridiplantae</taxon>
        <taxon>Streptophyta</taxon>
        <taxon>Embryophyta</taxon>
        <taxon>Tracheophyta</taxon>
        <taxon>Spermatophyta</taxon>
        <taxon>Magnoliopsida</taxon>
        <taxon>eudicotyledons</taxon>
        <taxon>Gunneridae</taxon>
        <taxon>Pentapetalae</taxon>
        <taxon>rosids</taxon>
        <taxon>Vitales</taxon>
        <taxon>Vitaceae</taxon>
        <taxon>Viteae</taxon>
        <taxon>Vitis</taxon>
    </lineage>
</organism>
<dbReference type="InterPro" id="IPR000477">
    <property type="entry name" value="RT_dom"/>
</dbReference>
<accession>A0A438IU06</accession>
<name>A0A438IU06_VITVI</name>
<dbReference type="EMBL" id="QGNW01000083">
    <property type="protein sequence ID" value="RVX00221.1"/>
    <property type="molecule type" value="Genomic_DNA"/>
</dbReference>
<dbReference type="CDD" id="cd01650">
    <property type="entry name" value="RT_nLTR_like"/>
    <property type="match status" value="1"/>
</dbReference>
<evidence type="ECO:0000313" key="3">
    <source>
        <dbReference type="Proteomes" id="UP000288805"/>
    </source>
</evidence>
<proteinExistence type="predicted"/>
<dbReference type="InterPro" id="IPR052343">
    <property type="entry name" value="Retrotransposon-Effector_Assoc"/>
</dbReference>
<protein>
    <submittedName>
        <fullName evidence="2">Putative ribonuclease H protein</fullName>
    </submittedName>
</protein>
<dbReference type="PANTHER" id="PTHR46890">
    <property type="entry name" value="NON-LTR RETROLELEMENT REVERSE TRANSCRIPTASE-LIKE PROTEIN-RELATED"/>
    <property type="match status" value="1"/>
</dbReference>
<evidence type="ECO:0000313" key="2">
    <source>
        <dbReference type="EMBL" id="RVX00221.1"/>
    </source>
</evidence>
<dbReference type="Pfam" id="PF00078">
    <property type="entry name" value="RVT_1"/>
    <property type="match status" value="1"/>
</dbReference>
<feature type="domain" description="Reverse transcriptase" evidence="1">
    <location>
        <begin position="1"/>
        <end position="320"/>
    </location>
</feature>